<evidence type="ECO:0000313" key="2">
    <source>
        <dbReference type="Proteomes" id="UP000186221"/>
    </source>
</evidence>
<proteinExistence type="predicted"/>
<keyword evidence="2" id="KW-1185">Reference proteome</keyword>
<accession>A0A1N7JUG4</accession>
<dbReference type="Pfam" id="PF01042">
    <property type="entry name" value="Ribonuc_L-PSP"/>
    <property type="match status" value="1"/>
</dbReference>
<dbReference type="OrthoDB" id="9803101at2"/>
<protein>
    <submittedName>
        <fullName evidence="1">Enamine deaminase RidA, house cleaning of reactive enamine intermediates, YjgF/YER057c/UK114 family</fullName>
    </submittedName>
</protein>
<gene>
    <name evidence="1" type="ORF">SAMN05421580_102120</name>
</gene>
<dbReference type="EMBL" id="FTOG01000002">
    <property type="protein sequence ID" value="SIS52983.1"/>
    <property type="molecule type" value="Genomic_DNA"/>
</dbReference>
<dbReference type="PANTHER" id="PTHR47328:SF1">
    <property type="entry name" value="RUTC FAMILY PROTEIN YOAB"/>
    <property type="match status" value="1"/>
</dbReference>
<dbReference type="Proteomes" id="UP000186221">
    <property type="component" value="Unassembled WGS sequence"/>
</dbReference>
<dbReference type="InterPro" id="IPR035959">
    <property type="entry name" value="RutC-like_sf"/>
</dbReference>
<dbReference type="AlphaFoldDB" id="A0A1N7JUG4"/>
<dbReference type="SUPFAM" id="SSF55298">
    <property type="entry name" value="YjgF-like"/>
    <property type="match status" value="1"/>
</dbReference>
<dbReference type="PANTHER" id="PTHR47328">
    <property type="match status" value="1"/>
</dbReference>
<dbReference type="Gene3D" id="3.30.1330.40">
    <property type="entry name" value="RutC-like"/>
    <property type="match status" value="1"/>
</dbReference>
<dbReference type="InterPro" id="IPR035709">
    <property type="entry name" value="YoaB-like"/>
</dbReference>
<organism evidence="1 2">
    <name type="scientific">Rhodobacter aestuarii</name>
    <dbReference type="NCBI Taxonomy" id="453582"/>
    <lineage>
        <taxon>Bacteria</taxon>
        <taxon>Pseudomonadati</taxon>
        <taxon>Pseudomonadota</taxon>
        <taxon>Alphaproteobacteria</taxon>
        <taxon>Rhodobacterales</taxon>
        <taxon>Rhodobacter group</taxon>
        <taxon>Rhodobacter</taxon>
    </lineage>
</organism>
<dbReference type="RefSeq" id="WP_076483720.1">
    <property type="nucleotide sequence ID" value="NZ_FTOG01000002.1"/>
</dbReference>
<evidence type="ECO:0000313" key="1">
    <source>
        <dbReference type="EMBL" id="SIS52983.1"/>
    </source>
</evidence>
<reference evidence="2" key="1">
    <citation type="submission" date="2017-01" db="EMBL/GenBank/DDBJ databases">
        <authorList>
            <person name="Varghese N."/>
            <person name="Submissions S."/>
        </authorList>
    </citation>
    <scope>NUCLEOTIDE SEQUENCE [LARGE SCALE GENOMIC DNA]</scope>
    <source>
        <strain evidence="2">DSM 19945</strain>
    </source>
</reference>
<dbReference type="STRING" id="453582.SAMN05421580_102120"/>
<dbReference type="InterPro" id="IPR006175">
    <property type="entry name" value="YjgF/YER057c/UK114"/>
</dbReference>
<sequence>MTVQRSPIPPSKSELNILTFPGGGKLVWAVASADDVTADFTGQTLDVFAKIERILKSAGTDQTHLVKAEVVVTDHDNKPLFDQLWGKWVPSDRGPVRSFVESRMPEGDLVELIVTAVMPEDE</sequence>
<name>A0A1N7JUG4_9RHOB</name>